<gene>
    <name evidence="1" type="ORF">MUN76_15245</name>
</gene>
<dbReference type="RefSeq" id="WP_244685936.1">
    <property type="nucleotide sequence ID" value="NZ_CP095043.1"/>
</dbReference>
<keyword evidence="2" id="KW-1185">Reference proteome</keyword>
<evidence type="ECO:0000313" key="1">
    <source>
        <dbReference type="EMBL" id="UOQ60364.1"/>
    </source>
</evidence>
<dbReference type="EMBL" id="CP095043">
    <property type="protein sequence ID" value="UOQ60364.1"/>
    <property type="molecule type" value="Genomic_DNA"/>
</dbReference>
<reference evidence="1 2" key="1">
    <citation type="submission" date="2022-04" db="EMBL/GenBank/DDBJ databases">
        <title>Leucobacter sp. isolated from rhizosphere of onion.</title>
        <authorList>
            <person name="Won M."/>
            <person name="Lee C.-M."/>
            <person name="Woen H.-Y."/>
            <person name="Kwon S.-W."/>
        </authorList>
    </citation>
    <scope>NUCLEOTIDE SEQUENCE [LARGE SCALE GENOMIC DNA]</scope>
    <source>
        <strain evidence="1 2">H25R-14</strain>
    </source>
</reference>
<dbReference type="Proteomes" id="UP000831775">
    <property type="component" value="Chromosome"/>
</dbReference>
<accession>A0ABY4FVP1</accession>
<organism evidence="1 2">
    <name type="scientific">Leucobacter rhizosphaerae</name>
    <dbReference type="NCBI Taxonomy" id="2932245"/>
    <lineage>
        <taxon>Bacteria</taxon>
        <taxon>Bacillati</taxon>
        <taxon>Actinomycetota</taxon>
        <taxon>Actinomycetes</taxon>
        <taxon>Micrococcales</taxon>
        <taxon>Microbacteriaceae</taxon>
        <taxon>Leucobacter</taxon>
    </lineage>
</organism>
<protein>
    <recommendedName>
        <fullName evidence="3">DNA (cytosine-5-)-methyltransferase</fullName>
    </recommendedName>
</protein>
<sequence length="228" mass="25831">MIGVDRDAFDYPCGDFYQMDGIEALEHVLHDEGRFDGIPIDAIHMSWPCQRWATSTADADKHPDLITPARPLLEQIGLPYVMENVPAAPLIDPVMLCGSSFFWEGRELGVRRHRMFETNFPLRKRPNCQHKAQGTPVGVYGDHPDTREYFRPDGTRRGAKATSLEQAQRAMGIDWMEWGDLKEAIPPAYTFWIGEQLMEQTPLTPTQLSTLTRFGVTAGDLNLERTTP</sequence>
<name>A0ABY4FVP1_9MICO</name>
<proteinExistence type="predicted"/>
<evidence type="ECO:0008006" key="3">
    <source>
        <dbReference type="Google" id="ProtNLM"/>
    </source>
</evidence>
<evidence type="ECO:0000313" key="2">
    <source>
        <dbReference type="Proteomes" id="UP000831775"/>
    </source>
</evidence>